<sequence length="154" mass="16727">MATRTTTKKAEPKTTTANTAIEKEAPAKISAEPVKTEAPAADAPKKTTEKSPAKKAATTKKAAEKTTAKKTTEKKPTARKTTAKKVAAVNTEVYVQFLGKEVYAKDVVEGVKKIWTDEMGKKESELKELKVYIKPEDNGAYYVINGDITGFFGL</sequence>
<evidence type="ECO:0000313" key="2">
    <source>
        <dbReference type="EMBL" id="VYS90244.1"/>
    </source>
</evidence>
<protein>
    <recommendedName>
        <fullName evidence="3">Histone H1-like nucleoprotein HC2</fullName>
    </recommendedName>
</protein>
<evidence type="ECO:0008006" key="3">
    <source>
        <dbReference type="Google" id="ProtNLM"/>
    </source>
</evidence>
<dbReference type="EMBL" id="CACRST010000010">
    <property type="protein sequence ID" value="VYS90244.1"/>
    <property type="molecule type" value="Genomic_DNA"/>
</dbReference>
<dbReference type="Pfam" id="PF20069">
    <property type="entry name" value="DUF6465"/>
    <property type="match status" value="1"/>
</dbReference>
<proteinExistence type="predicted"/>
<name>A0A6N2SBB8_9FIRM</name>
<organism evidence="2">
    <name type="scientific">Blautia glucerasea</name>
    <dbReference type="NCBI Taxonomy" id="536633"/>
    <lineage>
        <taxon>Bacteria</taxon>
        <taxon>Bacillati</taxon>
        <taxon>Bacillota</taxon>
        <taxon>Clostridia</taxon>
        <taxon>Lachnospirales</taxon>
        <taxon>Lachnospiraceae</taxon>
        <taxon>Blautia</taxon>
    </lineage>
</organism>
<feature type="region of interest" description="Disordered" evidence="1">
    <location>
        <begin position="1"/>
        <end position="83"/>
    </location>
</feature>
<dbReference type="InterPro" id="IPR046313">
    <property type="entry name" value="DUF6465"/>
</dbReference>
<gene>
    <name evidence="2" type="ORF">BGLFYP119_01042</name>
</gene>
<accession>A0A6N2SBB8</accession>
<reference evidence="2" key="1">
    <citation type="submission" date="2019-11" db="EMBL/GenBank/DDBJ databases">
        <authorList>
            <person name="Feng L."/>
        </authorList>
    </citation>
    <scope>NUCLEOTIDE SEQUENCE</scope>
    <source>
        <strain evidence="2">BgluceraseaLFYP119</strain>
    </source>
</reference>
<feature type="compositionally biased region" description="Basic and acidic residues" evidence="1">
    <location>
        <begin position="43"/>
        <end position="52"/>
    </location>
</feature>
<feature type="compositionally biased region" description="Basic and acidic residues" evidence="1">
    <location>
        <begin position="61"/>
        <end position="76"/>
    </location>
</feature>
<dbReference type="AlphaFoldDB" id="A0A6N2SBB8"/>
<dbReference type="RefSeq" id="WP_156353396.1">
    <property type="nucleotide sequence ID" value="NZ_CACRST010000010.1"/>
</dbReference>
<evidence type="ECO:0000256" key="1">
    <source>
        <dbReference type="SAM" id="MobiDB-lite"/>
    </source>
</evidence>